<evidence type="ECO:0000313" key="6">
    <source>
        <dbReference type="EMBL" id="PSL08545.1"/>
    </source>
</evidence>
<dbReference type="Gene3D" id="3.40.50.10490">
    <property type="entry name" value="Glucose-6-phosphate isomerase like protein, domain 1"/>
    <property type="match status" value="1"/>
</dbReference>
<dbReference type="PANTHER" id="PTHR30514:SF1">
    <property type="entry name" value="HTH-TYPE TRANSCRIPTIONAL REGULATOR HEXR-RELATED"/>
    <property type="match status" value="1"/>
</dbReference>
<dbReference type="AlphaFoldDB" id="A0A2P8EGF4"/>
<dbReference type="InterPro" id="IPR001347">
    <property type="entry name" value="SIS_dom"/>
</dbReference>
<dbReference type="RefSeq" id="WP_106535571.1">
    <property type="nucleotide sequence ID" value="NZ_ML142897.1"/>
</dbReference>
<dbReference type="Gene3D" id="1.10.10.10">
    <property type="entry name" value="Winged helix-like DNA-binding domain superfamily/Winged helix DNA-binding domain"/>
    <property type="match status" value="1"/>
</dbReference>
<dbReference type="PANTHER" id="PTHR30514">
    <property type="entry name" value="GLUCOKINASE"/>
    <property type="match status" value="1"/>
</dbReference>
<keyword evidence="3" id="KW-0804">Transcription</keyword>
<accession>A0A2P8EGF4</accession>
<protein>
    <submittedName>
        <fullName evidence="6">RpiR family transcriptional regulator</fullName>
    </submittedName>
</protein>
<dbReference type="PROSITE" id="PS51464">
    <property type="entry name" value="SIS"/>
    <property type="match status" value="1"/>
</dbReference>
<comment type="caution">
    <text evidence="6">The sequence shown here is derived from an EMBL/GenBank/DDBJ whole genome shotgun (WGS) entry which is preliminary data.</text>
</comment>
<evidence type="ECO:0000259" key="4">
    <source>
        <dbReference type="PROSITE" id="PS51071"/>
    </source>
</evidence>
<dbReference type="SUPFAM" id="SSF46689">
    <property type="entry name" value="Homeodomain-like"/>
    <property type="match status" value="1"/>
</dbReference>
<keyword evidence="7" id="KW-1185">Reference proteome</keyword>
<dbReference type="Proteomes" id="UP000243528">
    <property type="component" value="Unassembled WGS sequence"/>
</dbReference>
<dbReference type="GO" id="GO:0097367">
    <property type="term" value="F:carbohydrate derivative binding"/>
    <property type="evidence" value="ECO:0007669"/>
    <property type="project" value="InterPro"/>
</dbReference>
<dbReference type="InterPro" id="IPR009057">
    <property type="entry name" value="Homeodomain-like_sf"/>
</dbReference>
<dbReference type="OrthoDB" id="370421at2"/>
<dbReference type="GO" id="GO:0003677">
    <property type="term" value="F:DNA binding"/>
    <property type="evidence" value="ECO:0007669"/>
    <property type="project" value="UniProtKB-KW"/>
</dbReference>
<dbReference type="InterPro" id="IPR036388">
    <property type="entry name" value="WH-like_DNA-bd_sf"/>
</dbReference>
<evidence type="ECO:0000259" key="5">
    <source>
        <dbReference type="PROSITE" id="PS51464"/>
    </source>
</evidence>
<name>A0A2P8EGF4_9ACTN</name>
<keyword evidence="1" id="KW-0805">Transcription regulation</keyword>
<evidence type="ECO:0000313" key="7">
    <source>
        <dbReference type="Proteomes" id="UP000243528"/>
    </source>
</evidence>
<organism evidence="6 7">
    <name type="scientific">Haloactinopolyspora alba</name>
    <dbReference type="NCBI Taxonomy" id="648780"/>
    <lineage>
        <taxon>Bacteria</taxon>
        <taxon>Bacillati</taxon>
        <taxon>Actinomycetota</taxon>
        <taxon>Actinomycetes</taxon>
        <taxon>Jiangellales</taxon>
        <taxon>Jiangellaceae</taxon>
        <taxon>Haloactinopolyspora</taxon>
    </lineage>
</organism>
<feature type="domain" description="SIS" evidence="5">
    <location>
        <begin position="127"/>
        <end position="267"/>
    </location>
</feature>
<dbReference type="InterPro" id="IPR000281">
    <property type="entry name" value="HTH_RpiR"/>
</dbReference>
<dbReference type="GO" id="GO:1901135">
    <property type="term" value="P:carbohydrate derivative metabolic process"/>
    <property type="evidence" value="ECO:0007669"/>
    <property type="project" value="InterPro"/>
</dbReference>
<dbReference type="CDD" id="cd05013">
    <property type="entry name" value="SIS_RpiR"/>
    <property type="match status" value="1"/>
</dbReference>
<dbReference type="EMBL" id="PYGE01000001">
    <property type="protein sequence ID" value="PSL08545.1"/>
    <property type="molecule type" value="Genomic_DNA"/>
</dbReference>
<dbReference type="SUPFAM" id="SSF53697">
    <property type="entry name" value="SIS domain"/>
    <property type="match status" value="1"/>
</dbReference>
<sequence>MSIQSNIQSKAASYPPSMRRVADAIRANPQVVLDRTISELARMCETSETSVVRFCRTLGLPGYVQLRLALATELGRETAQRGADEGHGADITPSDDTADMIAKIAFSERLCLEETAAGLDAAVLEAVVGAIDAAGRTTVYGVGASGWSAADLQRKLMRIGRVAFAFGDAHDAMVAASIGGAGDVAVAFSHSGATREAVEFLRAASAHGSTTVAVTNISDSALAEAADLTLLTVVRETTFRSGAMASRIAQLMLVDCVFVGVAQRRYEPTVELLRTTYDSVAPLREDR</sequence>
<evidence type="ECO:0000256" key="2">
    <source>
        <dbReference type="ARBA" id="ARBA00023125"/>
    </source>
</evidence>
<dbReference type="GO" id="GO:0003700">
    <property type="term" value="F:DNA-binding transcription factor activity"/>
    <property type="evidence" value="ECO:0007669"/>
    <property type="project" value="InterPro"/>
</dbReference>
<evidence type="ECO:0000256" key="3">
    <source>
        <dbReference type="ARBA" id="ARBA00023163"/>
    </source>
</evidence>
<keyword evidence="2" id="KW-0238">DNA-binding</keyword>
<dbReference type="PROSITE" id="PS51071">
    <property type="entry name" value="HTH_RPIR"/>
    <property type="match status" value="1"/>
</dbReference>
<proteinExistence type="predicted"/>
<dbReference type="InterPro" id="IPR035472">
    <property type="entry name" value="RpiR-like_SIS"/>
</dbReference>
<gene>
    <name evidence="6" type="ORF">CLV30_101520</name>
</gene>
<dbReference type="InterPro" id="IPR046348">
    <property type="entry name" value="SIS_dom_sf"/>
</dbReference>
<reference evidence="6 7" key="1">
    <citation type="submission" date="2018-03" db="EMBL/GenBank/DDBJ databases">
        <title>Genomic Encyclopedia of Archaeal and Bacterial Type Strains, Phase II (KMG-II): from individual species to whole genera.</title>
        <authorList>
            <person name="Goeker M."/>
        </authorList>
    </citation>
    <scope>NUCLEOTIDE SEQUENCE [LARGE SCALE GENOMIC DNA]</scope>
    <source>
        <strain evidence="6 7">DSM 45211</strain>
    </source>
</reference>
<dbReference type="Pfam" id="PF01380">
    <property type="entry name" value="SIS"/>
    <property type="match status" value="1"/>
</dbReference>
<evidence type="ECO:0000256" key="1">
    <source>
        <dbReference type="ARBA" id="ARBA00023015"/>
    </source>
</evidence>
<dbReference type="Pfam" id="PF01418">
    <property type="entry name" value="HTH_6"/>
    <property type="match status" value="1"/>
</dbReference>
<dbReference type="InterPro" id="IPR047640">
    <property type="entry name" value="RpiR-like"/>
</dbReference>
<feature type="domain" description="HTH rpiR-type" evidence="4">
    <location>
        <begin position="1"/>
        <end position="77"/>
    </location>
</feature>